<sequence>MRTDELIRALGADARPRRLSVAATWRFALPAAAVLAALVFFAAIGPRPDIAAAMETARFLFKFVVTAALAGAAFGAARMLGRPGAASRTALAALLVAPALLAAGVLLELYVVPSAEWGARLIGSNSRTCLTFVPLIGIGPLAVFLAALRANAPTRPRLAGAVAGLLAGGLAATFYAAHCTDDSPLFVATWYTLAIALLAAVGAAAGGRVLRW</sequence>
<dbReference type="RefSeq" id="WP_183855254.1">
    <property type="nucleotide sequence ID" value="NZ_JACHOO010000003.1"/>
</dbReference>
<dbReference type="Proteomes" id="UP000523821">
    <property type="component" value="Unassembled WGS sequence"/>
</dbReference>
<dbReference type="Pfam" id="PF06532">
    <property type="entry name" value="NrsF"/>
    <property type="match status" value="1"/>
</dbReference>
<accession>A0A7W9FLQ2</accession>
<dbReference type="AlphaFoldDB" id="A0A7W9FLQ2"/>
<feature type="transmembrane region" description="Helical" evidence="1">
    <location>
        <begin position="132"/>
        <end position="151"/>
    </location>
</feature>
<reference evidence="2 3" key="1">
    <citation type="submission" date="2020-08" db="EMBL/GenBank/DDBJ databases">
        <title>Genomic Encyclopedia of Type Strains, Phase IV (KMG-IV): sequencing the most valuable type-strain genomes for metagenomic binning, comparative biology and taxonomic classification.</title>
        <authorList>
            <person name="Goeker M."/>
        </authorList>
    </citation>
    <scope>NUCLEOTIDE SEQUENCE [LARGE SCALE GENOMIC DNA]</scope>
    <source>
        <strain evidence="2 3">DSM 16268</strain>
    </source>
</reference>
<proteinExistence type="predicted"/>
<keyword evidence="1" id="KW-1133">Transmembrane helix</keyword>
<feature type="transmembrane region" description="Helical" evidence="1">
    <location>
        <begin position="158"/>
        <end position="177"/>
    </location>
</feature>
<name>A0A7W9FLQ2_9HYPH</name>
<protein>
    <recommendedName>
        <fullName evidence="4">DUF1109 family protein</fullName>
    </recommendedName>
</protein>
<keyword evidence="1" id="KW-0472">Membrane</keyword>
<keyword evidence="3" id="KW-1185">Reference proteome</keyword>
<evidence type="ECO:0000313" key="3">
    <source>
        <dbReference type="Proteomes" id="UP000523821"/>
    </source>
</evidence>
<feature type="transmembrane region" description="Helical" evidence="1">
    <location>
        <begin position="189"/>
        <end position="210"/>
    </location>
</feature>
<evidence type="ECO:0000256" key="1">
    <source>
        <dbReference type="SAM" id="Phobius"/>
    </source>
</evidence>
<dbReference type="InterPro" id="IPR009495">
    <property type="entry name" value="NrsF"/>
</dbReference>
<feature type="transmembrane region" description="Helical" evidence="1">
    <location>
        <begin position="59"/>
        <end position="77"/>
    </location>
</feature>
<gene>
    <name evidence="2" type="ORF">GGQ63_002034</name>
</gene>
<evidence type="ECO:0008006" key="4">
    <source>
        <dbReference type="Google" id="ProtNLM"/>
    </source>
</evidence>
<feature type="transmembrane region" description="Helical" evidence="1">
    <location>
        <begin position="21"/>
        <end position="44"/>
    </location>
</feature>
<feature type="transmembrane region" description="Helical" evidence="1">
    <location>
        <begin position="89"/>
        <end position="112"/>
    </location>
</feature>
<dbReference type="EMBL" id="JACHOO010000003">
    <property type="protein sequence ID" value="MBB5752980.1"/>
    <property type="molecule type" value="Genomic_DNA"/>
</dbReference>
<evidence type="ECO:0000313" key="2">
    <source>
        <dbReference type="EMBL" id="MBB5752980.1"/>
    </source>
</evidence>
<organism evidence="2 3">
    <name type="scientific">Prosthecomicrobium pneumaticum</name>
    <dbReference type="NCBI Taxonomy" id="81895"/>
    <lineage>
        <taxon>Bacteria</taxon>
        <taxon>Pseudomonadati</taxon>
        <taxon>Pseudomonadota</taxon>
        <taxon>Alphaproteobacteria</taxon>
        <taxon>Hyphomicrobiales</taxon>
        <taxon>Kaistiaceae</taxon>
        <taxon>Prosthecomicrobium</taxon>
    </lineage>
</organism>
<comment type="caution">
    <text evidence="2">The sequence shown here is derived from an EMBL/GenBank/DDBJ whole genome shotgun (WGS) entry which is preliminary data.</text>
</comment>
<keyword evidence="1" id="KW-0812">Transmembrane</keyword>